<feature type="region of interest" description="Disordered" evidence="1">
    <location>
        <begin position="269"/>
        <end position="289"/>
    </location>
</feature>
<keyword evidence="5" id="KW-1185">Reference proteome</keyword>
<dbReference type="Proteomes" id="UP000261011">
    <property type="component" value="Unassembled WGS sequence"/>
</dbReference>
<dbReference type="OrthoDB" id="9810918at2"/>
<reference evidence="4 5" key="1">
    <citation type="submission" date="2018-08" db="EMBL/GenBank/DDBJ databases">
        <title>A genome reference for cultivated species of the human gut microbiota.</title>
        <authorList>
            <person name="Zou Y."/>
            <person name="Xue W."/>
            <person name="Luo G."/>
        </authorList>
    </citation>
    <scope>NUCLEOTIDE SEQUENCE [LARGE SCALE GENOMIC DNA]</scope>
    <source>
        <strain evidence="4 5">OF01-3</strain>
    </source>
</reference>
<dbReference type="AlphaFoldDB" id="A0A3E2TFS4"/>
<keyword evidence="2" id="KW-1133">Transmembrane helix</keyword>
<dbReference type="Gene3D" id="3.10.310.50">
    <property type="match status" value="1"/>
</dbReference>
<evidence type="ECO:0000313" key="4">
    <source>
        <dbReference type="EMBL" id="RGB74741.1"/>
    </source>
</evidence>
<dbReference type="EMBL" id="QVEU01000009">
    <property type="protein sequence ID" value="RGB74741.1"/>
    <property type="molecule type" value="Genomic_DNA"/>
</dbReference>
<sequence length="289" mass="31637">MKREKSFRINLIFSIIFLFFPLVSFADTSIPSPPNSFYLDDLGMIDEDTKENITKTNRELEQKTGSQVVVVTMKNPDGLPASDLATKIFNSWTIGDKNKKNGVLMLITQDDFTNKREVFISTGYGIEGRLNDGKVGRIIDNFMMSNLKSGSYSAAINEGFNAIVGEIADEYGVELTGDYDYYLDADSESYSGGLSLGTIIFMFFIFIVISNMFTRYSFYGRPGRRYRRGYYNNPYNSYRRYGGSDPFRGSGWGNSSSFGGGSSFGGSGSSGGFTGGGGTTGGGGAGRSF</sequence>
<gene>
    <name evidence="4" type="ORF">DXA39_08225</name>
</gene>
<organism evidence="4 5">
    <name type="scientific">Anaerococcus nagyae</name>
    <dbReference type="NCBI Taxonomy" id="1755241"/>
    <lineage>
        <taxon>Bacteria</taxon>
        <taxon>Bacillati</taxon>
        <taxon>Bacillota</taxon>
        <taxon>Tissierellia</taxon>
        <taxon>Tissierellales</taxon>
        <taxon>Peptoniphilaceae</taxon>
        <taxon>Anaerococcus</taxon>
    </lineage>
</organism>
<accession>A0A3E2TFS4</accession>
<name>A0A3E2TFS4_9FIRM</name>
<feature type="domain" description="TPM" evidence="3">
    <location>
        <begin position="40"/>
        <end position="164"/>
    </location>
</feature>
<evidence type="ECO:0000256" key="1">
    <source>
        <dbReference type="SAM" id="MobiDB-lite"/>
    </source>
</evidence>
<feature type="transmembrane region" description="Helical" evidence="2">
    <location>
        <begin position="194"/>
        <end position="218"/>
    </location>
</feature>
<comment type="caution">
    <text evidence="4">The sequence shown here is derived from an EMBL/GenBank/DDBJ whole genome shotgun (WGS) entry which is preliminary data.</text>
</comment>
<dbReference type="PANTHER" id="PTHR30373">
    <property type="entry name" value="UPF0603 PROTEIN YGCG"/>
    <property type="match status" value="1"/>
</dbReference>
<evidence type="ECO:0000259" key="3">
    <source>
        <dbReference type="Pfam" id="PF04536"/>
    </source>
</evidence>
<keyword evidence="2" id="KW-0472">Membrane</keyword>
<proteinExistence type="predicted"/>
<dbReference type="PANTHER" id="PTHR30373:SF2">
    <property type="entry name" value="UPF0603 PROTEIN YGCG"/>
    <property type="match status" value="1"/>
</dbReference>
<evidence type="ECO:0000313" key="5">
    <source>
        <dbReference type="Proteomes" id="UP000261011"/>
    </source>
</evidence>
<dbReference type="RefSeq" id="WP_117522237.1">
    <property type="nucleotide sequence ID" value="NZ_AP031484.1"/>
</dbReference>
<evidence type="ECO:0000256" key="2">
    <source>
        <dbReference type="SAM" id="Phobius"/>
    </source>
</evidence>
<dbReference type="InterPro" id="IPR007621">
    <property type="entry name" value="TPM_dom"/>
</dbReference>
<dbReference type="Pfam" id="PF04536">
    <property type="entry name" value="TPM_phosphatase"/>
    <property type="match status" value="1"/>
</dbReference>
<keyword evidence="2" id="KW-0812">Transmembrane</keyword>
<protein>
    <submittedName>
        <fullName evidence="4">TPM domain-containing protein</fullName>
    </submittedName>
</protein>